<dbReference type="AlphaFoldDB" id="A0A7X5VHU8"/>
<comment type="caution">
    <text evidence="12">The sequence shown here is derived from an EMBL/GenBank/DDBJ whole genome shotgun (WGS) entry which is preliminary data.</text>
</comment>
<keyword evidence="8 11" id="KW-0570">Pentose shunt</keyword>
<name>A0A7X5VHU8_9ACTN</name>
<dbReference type="UniPathway" id="UPA00115">
    <property type="reaction ID" value="UER00414"/>
</dbReference>
<reference evidence="12 13" key="1">
    <citation type="submission" date="2020-03" db="EMBL/GenBank/DDBJ databases">
        <title>Sequencing the genomes of 1000 actinobacteria strains.</title>
        <authorList>
            <person name="Klenk H.-P."/>
        </authorList>
    </citation>
    <scope>NUCLEOTIDE SEQUENCE [LARGE SCALE GENOMIC DNA]</scope>
    <source>
        <strain evidence="12 13">DSM 45490</strain>
    </source>
</reference>
<dbReference type="RefSeq" id="WP_167215776.1">
    <property type="nucleotide sequence ID" value="NZ_JAASRO010000001.1"/>
</dbReference>
<dbReference type="InterPro" id="IPR001585">
    <property type="entry name" value="TAL/FSA"/>
</dbReference>
<dbReference type="InterPro" id="IPR018225">
    <property type="entry name" value="Transaldolase_AS"/>
</dbReference>
<dbReference type="GO" id="GO:0005975">
    <property type="term" value="P:carbohydrate metabolic process"/>
    <property type="evidence" value="ECO:0007669"/>
    <property type="project" value="InterPro"/>
</dbReference>
<evidence type="ECO:0000256" key="10">
    <source>
        <dbReference type="ARBA" id="ARBA00048810"/>
    </source>
</evidence>
<evidence type="ECO:0000256" key="1">
    <source>
        <dbReference type="ARBA" id="ARBA00003518"/>
    </source>
</evidence>
<dbReference type="GO" id="GO:0005737">
    <property type="term" value="C:cytoplasm"/>
    <property type="evidence" value="ECO:0007669"/>
    <property type="project" value="UniProtKB-SubCell"/>
</dbReference>
<evidence type="ECO:0000256" key="7">
    <source>
        <dbReference type="ARBA" id="ARBA00022679"/>
    </source>
</evidence>
<keyword evidence="13" id="KW-1185">Reference proteome</keyword>
<dbReference type="HAMAP" id="MF_00493">
    <property type="entry name" value="Transaldolase_2"/>
    <property type="match status" value="1"/>
</dbReference>
<dbReference type="Pfam" id="PF00923">
    <property type="entry name" value="TAL_FSA"/>
    <property type="match status" value="1"/>
</dbReference>
<evidence type="ECO:0000256" key="6">
    <source>
        <dbReference type="ARBA" id="ARBA00022490"/>
    </source>
</evidence>
<keyword evidence="7 11" id="KW-0808">Transferase</keyword>
<comment type="subcellular location">
    <subcellularLocation>
        <location evidence="2 11">Cytoplasm</location>
    </subcellularLocation>
</comment>
<evidence type="ECO:0000256" key="3">
    <source>
        <dbReference type="ARBA" id="ARBA00004857"/>
    </source>
</evidence>
<dbReference type="InterPro" id="IPR013785">
    <property type="entry name" value="Aldolase_TIM"/>
</dbReference>
<comment type="catalytic activity">
    <reaction evidence="10 11">
        <text>D-sedoheptulose 7-phosphate + D-glyceraldehyde 3-phosphate = D-erythrose 4-phosphate + beta-D-fructose 6-phosphate</text>
        <dbReference type="Rhea" id="RHEA:17053"/>
        <dbReference type="ChEBI" id="CHEBI:16897"/>
        <dbReference type="ChEBI" id="CHEBI:57483"/>
        <dbReference type="ChEBI" id="CHEBI:57634"/>
        <dbReference type="ChEBI" id="CHEBI:59776"/>
        <dbReference type="EC" id="2.2.1.2"/>
    </reaction>
</comment>
<organism evidence="12 13">
    <name type="scientific">Kribbella shirazensis</name>
    <dbReference type="NCBI Taxonomy" id="1105143"/>
    <lineage>
        <taxon>Bacteria</taxon>
        <taxon>Bacillati</taxon>
        <taxon>Actinomycetota</taxon>
        <taxon>Actinomycetes</taxon>
        <taxon>Propionibacteriales</taxon>
        <taxon>Kribbellaceae</taxon>
        <taxon>Kribbella</taxon>
    </lineage>
</organism>
<evidence type="ECO:0000256" key="9">
    <source>
        <dbReference type="ARBA" id="ARBA00023270"/>
    </source>
</evidence>
<dbReference type="PROSITE" id="PS01054">
    <property type="entry name" value="TRANSALDOLASE_1"/>
    <property type="match status" value="1"/>
</dbReference>
<evidence type="ECO:0000256" key="8">
    <source>
        <dbReference type="ARBA" id="ARBA00023126"/>
    </source>
</evidence>
<dbReference type="PANTHER" id="PTHR10683:SF31">
    <property type="entry name" value="TRANSALDOLASE"/>
    <property type="match status" value="1"/>
</dbReference>
<dbReference type="PANTHER" id="PTHR10683">
    <property type="entry name" value="TRANSALDOLASE"/>
    <property type="match status" value="1"/>
</dbReference>
<dbReference type="EC" id="2.2.1.2" evidence="5 11"/>
<proteinExistence type="inferred from homology"/>
<dbReference type="NCBIfam" id="NF002881">
    <property type="entry name" value="PRK03343.1"/>
    <property type="match status" value="1"/>
</dbReference>
<comment type="function">
    <text evidence="1 11">Transaldolase is important for the balance of metabolites in the pentose-phosphate pathway.</text>
</comment>
<evidence type="ECO:0000313" key="13">
    <source>
        <dbReference type="Proteomes" id="UP000555407"/>
    </source>
</evidence>
<dbReference type="GO" id="GO:0004801">
    <property type="term" value="F:transaldolase activity"/>
    <property type="evidence" value="ECO:0007669"/>
    <property type="project" value="UniProtKB-UniRule"/>
</dbReference>
<comment type="similarity">
    <text evidence="4 11">Belongs to the transaldolase family. Type 2 subfamily.</text>
</comment>
<keyword evidence="6 11" id="KW-0963">Cytoplasm</keyword>
<evidence type="ECO:0000256" key="5">
    <source>
        <dbReference type="ARBA" id="ARBA00013151"/>
    </source>
</evidence>
<keyword evidence="9 11" id="KW-0704">Schiff base</keyword>
<dbReference type="PIRSF" id="PIRSF036915">
    <property type="entry name" value="Trnald_Bac_Plnt"/>
    <property type="match status" value="1"/>
</dbReference>
<dbReference type="CDD" id="cd00955">
    <property type="entry name" value="Transaldolase_like"/>
    <property type="match status" value="1"/>
</dbReference>
<evidence type="ECO:0000313" key="12">
    <source>
        <dbReference type="EMBL" id="NIK61334.1"/>
    </source>
</evidence>
<gene>
    <name evidence="11" type="primary">tal</name>
    <name evidence="12" type="ORF">BJY22_007051</name>
</gene>
<evidence type="ECO:0000256" key="11">
    <source>
        <dbReference type="HAMAP-Rule" id="MF_00493"/>
    </source>
</evidence>
<comment type="pathway">
    <text evidence="3 11">Carbohydrate degradation; pentose phosphate pathway; D-glyceraldehyde 3-phosphate and beta-D-fructose 6-phosphate from D-ribose 5-phosphate and D-xylulose 5-phosphate (non-oxidative stage): step 2/3.</text>
</comment>
<evidence type="ECO:0000256" key="4">
    <source>
        <dbReference type="ARBA" id="ARBA00008426"/>
    </source>
</evidence>
<dbReference type="SUPFAM" id="SSF51569">
    <property type="entry name" value="Aldolase"/>
    <property type="match status" value="1"/>
</dbReference>
<accession>A0A7X5VHU8</accession>
<dbReference type="InterPro" id="IPR004732">
    <property type="entry name" value="Transaldolase_2"/>
</dbReference>
<evidence type="ECO:0000256" key="2">
    <source>
        <dbReference type="ARBA" id="ARBA00004496"/>
    </source>
</evidence>
<dbReference type="Proteomes" id="UP000555407">
    <property type="component" value="Unassembled WGS sequence"/>
</dbReference>
<dbReference type="GO" id="GO:0006098">
    <property type="term" value="P:pentose-phosphate shunt"/>
    <property type="evidence" value="ECO:0007669"/>
    <property type="project" value="UniProtKB-UniRule"/>
</dbReference>
<dbReference type="EMBL" id="JAASRO010000001">
    <property type="protein sequence ID" value="NIK61334.1"/>
    <property type="molecule type" value="Genomic_DNA"/>
</dbReference>
<sequence>MANLLSDLRRRGVSVWLDDLHRAALLDGTLTSLMRQRSVTGVTSNPAIFARSIIGSPAYDDQLKELRRRGVSVDEARRALTTWDVRAACDLFRALYEQTDDGLVSIEVDPRFAYDPDATLADARALWWQVDRPNLLVKIPATRQSLPAIAACLAEGISVNVTLIFSAQRYAEVFDTFVDGMTRAAEAGHDLRRIASVASLFVSRVDTAVDQLLQLSGHPGLRGRAGLANARRAAGILAERIQSADWGELRAAGARPQRLLWASTGVKDPAYDATRYLSGLAVAGTINTMPLATLEAAAARHAAPTPDEAWPDPGTELRSLTEAGVELEAVMTQLEIDGVEAFSQAWSSLGEAIARRLVPES</sequence>
<dbReference type="Gene3D" id="3.20.20.70">
    <property type="entry name" value="Aldolase class I"/>
    <property type="match status" value="1"/>
</dbReference>
<feature type="active site" description="Schiff-base intermediate with substrate" evidence="11">
    <location>
        <position position="138"/>
    </location>
</feature>
<dbReference type="NCBIfam" id="TIGR00876">
    <property type="entry name" value="tal_mycobact"/>
    <property type="match status" value="1"/>
</dbReference>
<protein>
    <recommendedName>
        <fullName evidence="5 11">Transaldolase</fullName>
        <ecNumber evidence="5 11">2.2.1.2</ecNumber>
    </recommendedName>
</protein>